<gene>
    <name evidence="1" type="ORF">R9Z33_17615</name>
</gene>
<proteinExistence type="predicted"/>
<evidence type="ECO:0008006" key="3">
    <source>
        <dbReference type="Google" id="ProtNLM"/>
    </source>
</evidence>
<dbReference type="RefSeq" id="WP_318647879.1">
    <property type="nucleotide sequence ID" value="NZ_CP137852.1"/>
</dbReference>
<evidence type="ECO:0000313" key="2">
    <source>
        <dbReference type="Proteomes" id="UP001305521"/>
    </source>
</evidence>
<dbReference type="Proteomes" id="UP001305521">
    <property type="component" value="Chromosome"/>
</dbReference>
<name>A0ABZ0PEV7_9PROT</name>
<keyword evidence="2" id="KW-1185">Reference proteome</keyword>
<reference evidence="1 2" key="1">
    <citation type="submission" date="2023-11" db="EMBL/GenBank/DDBJ databases">
        <title>Arctic aerobic anoxygenic photoheterotroph Sediminicoccus rosea KRV36 adapts its photosynthesis to long days of polar summer.</title>
        <authorList>
            <person name="Tomasch J."/>
            <person name="Kopejtka K."/>
            <person name="Bily T."/>
            <person name="Gardiner A.T."/>
            <person name="Gardian Z."/>
            <person name="Shivaramu S."/>
            <person name="Koblizek M."/>
            <person name="Engelhardt F."/>
            <person name="Kaftan D."/>
        </authorList>
    </citation>
    <scope>NUCLEOTIDE SEQUENCE [LARGE SCALE GENOMIC DNA]</scope>
    <source>
        <strain evidence="1 2">R-30</strain>
    </source>
</reference>
<accession>A0ABZ0PEV7</accession>
<sequence>MTTVVIATSGSIIIGMAALATEGASWYLAARNASTAADLAALAGAGALTRGAQPSPVALDTASRNGFSAASPVQVYSPPVTGAYAGNAAAVEVSIAQTPRLGLAGMFLASAPVVRARAVALANADEEVCILALNQLDLGGNSTTQATRCALAAGAGGINVLSNATVRAATLVTTGACQNCTTGNVWADNSRSARPVIITNRATPVTDPFESLASWTPTPTTCRTVPIGKGNVSITPAQGAICTDLSVGVNDTLTMAPGLYYFRNANFTLQGRINAPGVTMVFTGDPDRVGTLRISDKTGGTLTGPTSSLIPGHSAAQGVVVYRDARSTANGSTRELQLNGGSTMTLRGAVYAPTSDVIVNGNTSLTTNCLSLVAWNMSFSGQESTTVDVAGCAGYTNYGLLRTVRLVE</sequence>
<dbReference type="EMBL" id="CP137852">
    <property type="protein sequence ID" value="WPB83922.1"/>
    <property type="molecule type" value="Genomic_DNA"/>
</dbReference>
<evidence type="ECO:0000313" key="1">
    <source>
        <dbReference type="EMBL" id="WPB83922.1"/>
    </source>
</evidence>
<organism evidence="1 2">
    <name type="scientific">Sediminicoccus rosea</name>
    <dbReference type="NCBI Taxonomy" id="1225128"/>
    <lineage>
        <taxon>Bacteria</taxon>
        <taxon>Pseudomonadati</taxon>
        <taxon>Pseudomonadota</taxon>
        <taxon>Alphaproteobacteria</taxon>
        <taxon>Acetobacterales</taxon>
        <taxon>Roseomonadaceae</taxon>
        <taxon>Sediminicoccus</taxon>
    </lineage>
</organism>
<protein>
    <recommendedName>
        <fullName evidence="3">Flp pilus-assembly TadE/G-like</fullName>
    </recommendedName>
</protein>